<gene>
    <name evidence="2" type="ORF">SOV92_00855</name>
    <name evidence="3" type="ORF">SOV92_14655</name>
</gene>
<evidence type="ECO:0008006" key="5">
    <source>
        <dbReference type="Google" id="ProtNLM"/>
    </source>
</evidence>
<evidence type="ECO:0000313" key="2">
    <source>
        <dbReference type="EMBL" id="MDY4376397.1"/>
    </source>
</evidence>
<comment type="caution">
    <text evidence="2">The sequence shown here is derived from an EMBL/GenBank/DDBJ whole genome shotgun (WGS) entry which is preliminary data.</text>
</comment>
<name>A0AAW9H383_9GAMM</name>
<sequence>MKSEEIMGKQREDIRYKYNLYHKDLTDYRDGITSSFDSAERSGHDFFNYLEEVVSQNDSIDTLQESSWNQWLAETCLNVLYDIHDHFDILSFIYGNNYQKPSPTAFAAMQRTCRKHFGAKKTKEIQDKFSKAGLPIFGFKNRGLMEMKKIGLGIGVVIVSILIFLSALFLKDEIPIPLIVGLCFCSLVFISCLVIKKPSGMQYFILRTLFSISIPGLLVSYPGFIELTFKKYGFEITAFGLFAVFFIIYKLNPAKLSELDE</sequence>
<keyword evidence="1" id="KW-1133">Transmembrane helix</keyword>
<evidence type="ECO:0000313" key="4">
    <source>
        <dbReference type="Proteomes" id="UP001269968"/>
    </source>
</evidence>
<evidence type="ECO:0000256" key="1">
    <source>
        <dbReference type="SAM" id="Phobius"/>
    </source>
</evidence>
<dbReference type="EMBL" id="JAXHOZ010000007">
    <property type="protein sequence ID" value="MDY4376397.1"/>
    <property type="molecule type" value="Genomic_DNA"/>
</dbReference>
<dbReference type="EMBL" id="JAXHOZ010000058">
    <property type="protein sequence ID" value="MDY4379053.1"/>
    <property type="molecule type" value="Genomic_DNA"/>
</dbReference>
<proteinExistence type="predicted"/>
<keyword evidence="1" id="KW-0812">Transmembrane</keyword>
<dbReference type="RefSeq" id="WP_320713576.1">
    <property type="nucleotide sequence ID" value="NZ_JAXHOZ010000007.1"/>
</dbReference>
<keyword evidence="1" id="KW-0472">Membrane</keyword>
<dbReference type="AlphaFoldDB" id="A0AAW9H383"/>
<evidence type="ECO:0000313" key="3">
    <source>
        <dbReference type="EMBL" id="MDY4379053.1"/>
    </source>
</evidence>
<accession>A0AAW9H383</accession>
<protein>
    <recommendedName>
        <fullName evidence="5">MFS transporter</fullName>
    </recommendedName>
</protein>
<feature type="transmembrane region" description="Helical" evidence="1">
    <location>
        <begin position="231"/>
        <end position="249"/>
    </location>
</feature>
<reference evidence="2" key="1">
    <citation type="submission" date="2023-11" db="EMBL/GenBank/DDBJ databases">
        <title>Comparative genomics revealed phylogeny of phytopathogenic Pectobacterium aroidearum based on whole-genome sequencing and function of putative horizontal acquire islands in P. aroidearum PccS1.</title>
        <authorList>
            <person name="Fan J."/>
            <person name="Yang L."/>
        </authorList>
    </citation>
    <scope>NUCLEOTIDE SEQUENCE</scope>
    <source>
        <strain evidence="2">NJAU140</strain>
    </source>
</reference>
<feature type="transmembrane region" description="Helical" evidence="1">
    <location>
        <begin position="176"/>
        <end position="195"/>
    </location>
</feature>
<feature type="transmembrane region" description="Helical" evidence="1">
    <location>
        <begin position="150"/>
        <end position="170"/>
    </location>
</feature>
<feature type="transmembrane region" description="Helical" evidence="1">
    <location>
        <begin position="204"/>
        <end position="225"/>
    </location>
</feature>
<dbReference type="Proteomes" id="UP001269968">
    <property type="component" value="Unassembled WGS sequence"/>
</dbReference>
<organism evidence="2 4">
    <name type="scientific">Pectobacterium brasiliense</name>
    <dbReference type="NCBI Taxonomy" id="180957"/>
    <lineage>
        <taxon>Bacteria</taxon>
        <taxon>Pseudomonadati</taxon>
        <taxon>Pseudomonadota</taxon>
        <taxon>Gammaproteobacteria</taxon>
        <taxon>Enterobacterales</taxon>
        <taxon>Pectobacteriaceae</taxon>
        <taxon>Pectobacterium</taxon>
    </lineage>
</organism>